<evidence type="ECO:0000313" key="1">
    <source>
        <dbReference type="EMBL" id="KAH0453033.1"/>
    </source>
</evidence>
<gene>
    <name evidence="1" type="ORF">IEQ34_017357</name>
</gene>
<dbReference type="EMBL" id="JAGFBR010000016">
    <property type="protein sequence ID" value="KAH0453033.1"/>
    <property type="molecule type" value="Genomic_DNA"/>
</dbReference>
<accession>A0AAV7GCC3</accession>
<organism evidence="1 2">
    <name type="scientific">Dendrobium chrysotoxum</name>
    <name type="common">Orchid</name>
    <dbReference type="NCBI Taxonomy" id="161865"/>
    <lineage>
        <taxon>Eukaryota</taxon>
        <taxon>Viridiplantae</taxon>
        <taxon>Streptophyta</taxon>
        <taxon>Embryophyta</taxon>
        <taxon>Tracheophyta</taxon>
        <taxon>Spermatophyta</taxon>
        <taxon>Magnoliopsida</taxon>
        <taxon>Liliopsida</taxon>
        <taxon>Asparagales</taxon>
        <taxon>Orchidaceae</taxon>
        <taxon>Epidendroideae</taxon>
        <taxon>Malaxideae</taxon>
        <taxon>Dendrobiinae</taxon>
        <taxon>Dendrobium</taxon>
    </lineage>
</organism>
<reference evidence="1 2" key="1">
    <citation type="journal article" date="2021" name="Hortic Res">
        <title>Chromosome-scale assembly of the Dendrobium chrysotoxum genome enhances the understanding of orchid evolution.</title>
        <authorList>
            <person name="Zhang Y."/>
            <person name="Zhang G.Q."/>
            <person name="Zhang D."/>
            <person name="Liu X.D."/>
            <person name="Xu X.Y."/>
            <person name="Sun W.H."/>
            <person name="Yu X."/>
            <person name="Zhu X."/>
            <person name="Wang Z.W."/>
            <person name="Zhao X."/>
            <person name="Zhong W.Y."/>
            <person name="Chen H."/>
            <person name="Yin W.L."/>
            <person name="Huang T."/>
            <person name="Niu S.C."/>
            <person name="Liu Z.J."/>
        </authorList>
    </citation>
    <scope>NUCLEOTIDE SEQUENCE [LARGE SCALE GENOMIC DNA]</scope>
    <source>
        <strain evidence="1">Lindl</strain>
    </source>
</reference>
<sequence length="146" mass="16783">MENVKSENVPFYKHCKIHGHAFAKCFILHPHLRKEKAKDIGNNLPINVPSAYIDDADTNKECVDPSNVIPFDGSKPVEDIEELSSSIPAVPKPYQCECYTIPEAQICNQMTFFDCLRKYDLLKKWIPSGFCQLRHSTIHHNRVEVR</sequence>
<name>A0AAV7GCC3_DENCH</name>
<dbReference type="Proteomes" id="UP000775213">
    <property type="component" value="Unassembled WGS sequence"/>
</dbReference>
<comment type="caution">
    <text evidence="1">The sequence shown here is derived from an EMBL/GenBank/DDBJ whole genome shotgun (WGS) entry which is preliminary data.</text>
</comment>
<proteinExistence type="predicted"/>
<dbReference type="AlphaFoldDB" id="A0AAV7GCC3"/>
<evidence type="ECO:0000313" key="2">
    <source>
        <dbReference type="Proteomes" id="UP000775213"/>
    </source>
</evidence>
<protein>
    <submittedName>
        <fullName evidence="1">Uncharacterized protein</fullName>
    </submittedName>
</protein>
<keyword evidence="2" id="KW-1185">Reference proteome</keyword>